<dbReference type="HAMAP" id="MF_01876">
    <property type="entry name" value="PsiMP_glycosidase"/>
    <property type="match status" value="1"/>
</dbReference>
<organism evidence="7 8">
    <name type="scientific">Nonomuraea africana</name>
    <dbReference type="NCBI Taxonomy" id="46171"/>
    <lineage>
        <taxon>Bacteria</taxon>
        <taxon>Bacillati</taxon>
        <taxon>Actinomycetota</taxon>
        <taxon>Actinomycetes</taxon>
        <taxon>Streptosporangiales</taxon>
        <taxon>Streptosporangiaceae</taxon>
        <taxon>Nonomuraea</taxon>
    </lineage>
</organism>
<dbReference type="Gene3D" id="3.40.1790.10">
    <property type="entry name" value="Indigoidine synthase domain"/>
    <property type="match status" value="1"/>
</dbReference>
<feature type="active site" description="Nucleophile" evidence="6">
    <location>
        <position position="163"/>
    </location>
</feature>
<gene>
    <name evidence="6" type="primary">psuG</name>
    <name evidence="7" type="ORF">H4W81_001425</name>
</gene>
<keyword evidence="4 6" id="KW-0456">Lyase</keyword>
<comment type="function">
    <text evidence="6">Catalyzes the reversible cleavage of pseudouridine 5'-phosphate (PsiMP) to ribose 5-phosphate and uracil. Functions biologically in the cleavage direction, as part of a pseudouridine degradation pathway.</text>
</comment>
<proteinExistence type="inferred from homology"/>
<evidence type="ECO:0000256" key="6">
    <source>
        <dbReference type="HAMAP-Rule" id="MF_01876"/>
    </source>
</evidence>
<keyword evidence="8" id="KW-1185">Reference proteome</keyword>
<dbReference type="SUPFAM" id="SSF110581">
    <property type="entry name" value="Indigoidine synthase A-like"/>
    <property type="match status" value="1"/>
</dbReference>
<evidence type="ECO:0000256" key="1">
    <source>
        <dbReference type="ARBA" id="ARBA00022723"/>
    </source>
</evidence>
<feature type="binding site" evidence="6">
    <location>
        <position position="142"/>
    </location>
    <ligand>
        <name>Mn(2+)</name>
        <dbReference type="ChEBI" id="CHEBI:29035"/>
    </ligand>
</feature>
<comment type="subunit">
    <text evidence="6">Homotrimer.</text>
</comment>
<sequence length="308" mass="32010">MPSTTDPALRPSAEVAEALASGAPVVALESTIISHGLPQPRNLEVARELEDIVRKAGAVPATIAVLDGVARIGLDETELVRIATEPGLRKLGQRDLPVAAALGASGATTVSATSFLAARAGIRIFATGGLGGVHRGWTEEQDESADLDTLARTRITVVCAGVKSILDVPATLQRLETRGVTIAGLRTDTFPGFYLHSSGEPIDWRIESAEQAAAIMRGQDAFGGPETALIIANPVPVEEQLDPALHDRVLAEALAAAEREGVTGQAITPFLLSYLVRGTDGASLEANLAAVRGNVRVASDIAVAWAGR</sequence>
<evidence type="ECO:0000256" key="4">
    <source>
        <dbReference type="ARBA" id="ARBA00023239"/>
    </source>
</evidence>
<feature type="binding site" evidence="6">
    <location>
        <position position="90"/>
    </location>
    <ligand>
        <name>substrate</name>
    </ligand>
</feature>
<keyword evidence="3 6" id="KW-0464">Manganese</keyword>
<keyword evidence="1 6" id="KW-0479">Metal-binding</keyword>
<dbReference type="EC" id="4.2.1.70" evidence="6"/>
<dbReference type="InterPro" id="IPR007342">
    <property type="entry name" value="PsuG"/>
</dbReference>
<dbReference type="GO" id="GO:0016798">
    <property type="term" value="F:hydrolase activity, acting on glycosyl bonds"/>
    <property type="evidence" value="ECO:0007669"/>
    <property type="project" value="UniProtKB-KW"/>
</dbReference>
<accession>A0ABR9K9H2</accession>
<dbReference type="RefSeq" id="WP_192774037.1">
    <property type="nucleotide sequence ID" value="NZ_BAAASY010000003.1"/>
</dbReference>
<evidence type="ECO:0000313" key="7">
    <source>
        <dbReference type="EMBL" id="MBE1558646.1"/>
    </source>
</evidence>
<dbReference type="Proteomes" id="UP000661607">
    <property type="component" value="Unassembled WGS sequence"/>
</dbReference>
<dbReference type="PANTHER" id="PTHR42909">
    <property type="entry name" value="ZGC:136858"/>
    <property type="match status" value="1"/>
</dbReference>
<name>A0ABR9K9H2_9ACTN</name>
<keyword evidence="2 6" id="KW-0378">Hydrolase</keyword>
<feature type="active site" description="Proton donor" evidence="6">
    <location>
        <position position="29"/>
    </location>
</feature>
<evidence type="ECO:0000313" key="8">
    <source>
        <dbReference type="Proteomes" id="UP000661607"/>
    </source>
</evidence>
<evidence type="ECO:0000256" key="2">
    <source>
        <dbReference type="ARBA" id="ARBA00022801"/>
    </source>
</evidence>
<dbReference type="Pfam" id="PF04227">
    <property type="entry name" value="Indigoidine_A"/>
    <property type="match status" value="1"/>
</dbReference>
<dbReference type="InterPro" id="IPR022830">
    <property type="entry name" value="Indigdn_synthA-like"/>
</dbReference>
<evidence type="ECO:0000256" key="5">
    <source>
        <dbReference type="ARBA" id="ARBA00023295"/>
    </source>
</evidence>
<feature type="binding site" evidence="6">
    <location>
        <begin position="144"/>
        <end position="146"/>
    </location>
    <ligand>
        <name>substrate</name>
    </ligand>
</feature>
<dbReference type="EMBL" id="JADBEF010000001">
    <property type="protein sequence ID" value="MBE1558646.1"/>
    <property type="molecule type" value="Genomic_DNA"/>
</dbReference>
<comment type="caution">
    <text evidence="7">The sequence shown here is derived from an EMBL/GenBank/DDBJ whole genome shotgun (WGS) entry which is preliminary data.</text>
</comment>
<keyword evidence="5 6" id="KW-0326">Glycosidase</keyword>
<dbReference type="PANTHER" id="PTHR42909:SF1">
    <property type="entry name" value="CARBOHYDRATE KINASE PFKB DOMAIN-CONTAINING PROTEIN"/>
    <property type="match status" value="1"/>
</dbReference>
<comment type="cofactor">
    <cofactor evidence="6">
        <name>Mn(2+)</name>
        <dbReference type="ChEBI" id="CHEBI:29035"/>
    </cofactor>
    <text evidence="6">Binds 1 Mn(2+) ion per subunit.</text>
</comment>
<comment type="catalytic activity">
    <reaction evidence="6">
        <text>D-ribose 5-phosphate + uracil = psi-UMP + H2O</text>
        <dbReference type="Rhea" id="RHEA:18337"/>
        <dbReference type="ChEBI" id="CHEBI:15377"/>
        <dbReference type="ChEBI" id="CHEBI:17568"/>
        <dbReference type="ChEBI" id="CHEBI:58380"/>
        <dbReference type="ChEBI" id="CHEBI:78346"/>
        <dbReference type="EC" id="4.2.1.70"/>
    </reaction>
</comment>
<protein>
    <recommendedName>
        <fullName evidence="6">Pseudouridine-5'-phosphate glycosidase</fullName>
        <shortName evidence="6">PsiMP glycosidase</shortName>
        <ecNumber evidence="6">4.2.1.70</ecNumber>
    </recommendedName>
</protein>
<evidence type="ECO:0000256" key="3">
    <source>
        <dbReference type="ARBA" id="ARBA00023211"/>
    </source>
</evidence>
<comment type="similarity">
    <text evidence="6">Belongs to the pseudouridine-5'-phosphate glycosidase family.</text>
</comment>
<feature type="binding site" evidence="6">
    <location>
        <position position="110"/>
    </location>
    <ligand>
        <name>substrate</name>
    </ligand>
</feature>
<reference evidence="7 8" key="1">
    <citation type="submission" date="2020-10" db="EMBL/GenBank/DDBJ databases">
        <title>Sequencing the genomes of 1000 actinobacteria strains.</title>
        <authorList>
            <person name="Klenk H.-P."/>
        </authorList>
    </citation>
    <scope>NUCLEOTIDE SEQUENCE [LARGE SCALE GENOMIC DNA]</scope>
    <source>
        <strain evidence="7 8">DSM 43748</strain>
    </source>
</reference>